<dbReference type="CDD" id="cd07377">
    <property type="entry name" value="WHTH_GntR"/>
    <property type="match status" value="1"/>
</dbReference>
<dbReference type="PROSITE" id="PS50949">
    <property type="entry name" value="HTH_GNTR"/>
    <property type="match status" value="1"/>
</dbReference>
<reference evidence="7 8" key="1">
    <citation type="submission" date="2021-01" db="EMBL/GenBank/DDBJ databases">
        <title>Complete genome sequence of Pantoea eucrina OB49, a heavy metal tolerant bacterium with PGPR potential isolated from wheat in Algeria.</title>
        <authorList>
            <person name="Lekired A."/>
            <person name="Ouzari I.H."/>
        </authorList>
    </citation>
    <scope>NUCLEOTIDE SEQUENCE [LARGE SCALE GENOMIC DNA]</scope>
    <source>
        <strain evidence="7 8">OB49</strain>
    </source>
</reference>
<accession>A0ABS1ZAF0</accession>
<dbReference type="GeneID" id="84693370"/>
<dbReference type="Pfam" id="PF00155">
    <property type="entry name" value="Aminotran_1_2"/>
    <property type="match status" value="1"/>
</dbReference>
<dbReference type="CDD" id="cd00609">
    <property type="entry name" value="AAT_like"/>
    <property type="match status" value="1"/>
</dbReference>
<evidence type="ECO:0000313" key="8">
    <source>
        <dbReference type="Proteomes" id="UP000809137"/>
    </source>
</evidence>
<dbReference type="SUPFAM" id="SSF46785">
    <property type="entry name" value="Winged helix' DNA-binding domain"/>
    <property type="match status" value="1"/>
</dbReference>
<protein>
    <submittedName>
        <fullName evidence="7">PLP-dependent aminotransferase family protein</fullName>
    </submittedName>
</protein>
<dbReference type="Proteomes" id="UP000809137">
    <property type="component" value="Unassembled WGS sequence"/>
</dbReference>
<keyword evidence="2" id="KW-0663">Pyridoxal phosphate</keyword>
<dbReference type="PANTHER" id="PTHR46577">
    <property type="entry name" value="HTH-TYPE TRANSCRIPTIONAL REGULATORY PROTEIN GABR"/>
    <property type="match status" value="1"/>
</dbReference>
<feature type="domain" description="HTH gntR-type" evidence="6">
    <location>
        <begin position="19"/>
        <end position="87"/>
    </location>
</feature>
<dbReference type="InterPro" id="IPR036388">
    <property type="entry name" value="WH-like_DNA-bd_sf"/>
</dbReference>
<keyword evidence="5" id="KW-0804">Transcription</keyword>
<dbReference type="InterPro" id="IPR004839">
    <property type="entry name" value="Aminotransferase_I/II_large"/>
</dbReference>
<keyword evidence="8" id="KW-1185">Reference proteome</keyword>
<comment type="caution">
    <text evidence="7">The sequence shown here is derived from an EMBL/GenBank/DDBJ whole genome shotgun (WGS) entry which is preliminary data.</text>
</comment>
<dbReference type="InterPro" id="IPR015422">
    <property type="entry name" value="PyrdxlP-dep_Trfase_small"/>
</dbReference>
<name>A0ABS1ZAF0_9GAMM</name>
<dbReference type="InterPro" id="IPR015424">
    <property type="entry name" value="PyrdxlP-dep_Trfase"/>
</dbReference>
<dbReference type="EMBL" id="JAFCXS010000019">
    <property type="protein sequence ID" value="MBM0749237.1"/>
    <property type="molecule type" value="Genomic_DNA"/>
</dbReference>
<dbReference type="InterPro" id="IPR036390">
    <property type="entry name" value="WH_DNA-bd_sf"/>
</dbReference>
<dbReference type="InterPro" id="IPR000524">
    <property type="entry name" value="Tscrpt_reg_HTH_GntR"/>
</dbReference>
<dbReference type="Gene3D" id="1.10.10.10">
    <property type="entry name" value="Winged helix-like DNA-binding domain superfamily/Winged helix DNA-binding domain"/>
    <property type="match status" value="1"/>
</dbReference>
<dbReference type="SMART" id="SM00345">
    <property type="entry name" value="HTH_GNTR"/>
    <property type="match status" value="1"/>
</dbReference>
<dbReference type="InterPro" id="IPR015421">
    <property type="entry name" value="PyrdxlP-dep_Trfase_major"/>
</dbReference>
<comment type="similarity">
    <text evidence="1">In the C-terminal section; belongs to the class-I pyridoxal-phosphate-dependent aminotransferase family.</text>
</comment>
<evidence type="ECO:0000256" key="1">
    <source>
        <dbReference type="ARBA" id="ARBA00005384"/>
    </source>
</evidence>
<keyword evidence="7" id="KW-0032">Aminotransferase</keyword>
<dbReference type="GO" id="GO:0008483">
    <property type="term" value="F:transaminase activity"/>
    <property type="evidence" value="ECO:0007669"/>
    <property type="project" value="UniProtKB-KW"/>
</dbReference>
<dbReference type="Pfam" id="PF00392">
    <property type="entry name" value="GntR"/>
    <property type="match status" value="1"/>
</dbReference>
<evidence type="ECO:0000256" key="5">
    <source>
        <dbReference type="ARBA" id="ARBA00023163"/>
    </source>
</evidence>
<keyword evidence="4" id="KW-0238">DNA-binding</keyword>
<evidence type="ECO:0000256" key="4">
    <source>
        <dbReference type="ARBA" id="ARBA00023125"/>
    </source>
</evidence>
<sequence>MITPLFTRWAALLQQQTQRPAYLRIADFIAEGISTGELPSRYRLPPLRELAETLGLNYTTVTRGYAEARRRGLIDSRPGLGSFIRARASASSALPASTYEMTMNAPTEPAGAAVEEALRAGAINLFNQTDMLSLLRYQDFGGTAEDKAAAMRWIGRKLHVESEADVLVCPGIHSALMGIMTLLKRRKGAVCVSSLIYPGMKAIASHLGVRLQPVLCDAQGPDPLAFEALCRSGEIGAFYINPTLQNPTTMTIPEARRRALAECCQRYNITVIEDDAYAALSDAPVPTFAGLIPELTWYLTGLSKCFGPGLRIAFVKGPDRQMMQLLSGVLRALTVMSSPLTNALARQWINDGTADRMLIAIRQEAGIRQQIAAACLTGYPFEADSAGYHLWLPLPGLVNANASDIAAKLREKGISAVSGAAFCTGNLPADALRICLGGSQSRQQCEEGLKILAAMLADPIHFSGMAI</sequence>
<dbReference type="PANTHER" id="PTHR46577:SF1">
    <property type="entry name" value="HTH-TYPE TRANSCRIPTIONAL REGULATORY PROTEIN GABR"/>
    <property type="match status" value="1"/>
</dbReference>
<evidence type="ECO:0000256" key="3">
    <source>
        <dbReference type="ARBA" id="ARBA00023015"/>
    </source>
</evidence>
<evidence type="ECO:0000259" key="6">
    <source>
        <dbReference type="PROSITE" id="PS50949"/>
    </source>
</evidence>
<dbReference type="RefSeq" id="WP_040113834.1">
    <property type="nucleotide sequence ID" value="NZ_CP083450.1"/>
</dbReference>
<gene>
    <name evidence="7" type="ORF">JJB79_17770</name>
</gene>
<dbReference type="SUPFAM" id="SSF53383">
    <property type="entry name" value="PLP-dependent transferases"/>
    <property type="match status" value="1"/>
</dbReference>
<proteinExistence type="inferred from homology"/>
<keyword evidence="7" id="KW-0808">Transferase</keyword>
<dbReference type="Gene3D" id="3.90.1150.10">
    <property type="entry name" value="Aspartate Aminotransferase, domain 1"/>
    <property type="match status" value="1"/>
</dbReference>
<organism evidence="7 8">
    <name type="scientific">Pantoea eucrina</name>
    <dbReference type="NCBI Taxonomy" id="472693"/>
    <lineage>
        <taxon>Bacteria</taxon>
        <taxon>Pseudomonadati</taxon>
        <taxon>Pseudomonadota</taxon>
        <taxon>Gammaproteobacteria</taxon>
        <taxon>Enterobacterales</taxon>
        <taxon>Erwiniaceae</taxon>
        <taxon>Pantoea</taxon>
    </lineage>
</organism>
<evidence type="ECO:0000256" key="2">
    <source>
        <dbReference type="ARBA" id="ARBA00022898"/>
    </source>
</evidence>
<dbReference type="Gene3D" id="3.40.640.10">
    <property type="entry name" value="Type I PLP-dependent aspartate aminotransferase-like (Major domain)"/>
    <property type="match status" value="1"/>
</dbReference>
<keyword evidence="3" id="KW-0805">Transcription regulation</keyword>
<dbReference type="InterPro" id="IPR051446">
    <property type="entry name" value="HTH_trans_reg/aminotransferase"/>
</dbReference>
<evidence type="ECO:0000313" key="7">
    <source>
        <dbReference type="EMBL" id="MBM0749237.1"/>
    </source>
</evidence>